<dbReference type="PANTHER" id="PTHR24248:SF72">
    <property type="entry name" value="G-PROTEIN COUPLED RECEPTORS FAMILY 1 PROFILE DOMAIN-CONTAINING PROTEIN"/>
    <property type="match status" value="1"/>
</dbReference>
<dbReference type="OrthoDB" id="5977853at2759"/>
<feature type="transmembrane region" description="Helical" evidence="12">
    <location>
        <begin position="42"/>
        <end position="68"/>
    </location>
</feature>
<evidence type="ECO:0000256" key="7">
    <source>
        <dbReference type="ARBA" id="ARBA00023157"/>
    </source>
</evidence>
<dbReference type="AlphaFoldDB" id="A0A7M7SYV2"/>
<organism evidence="14 15">
    <name type="scientific">Strongylocentrotus purpuratus</name>
    <name type="common">Purple sea urchin</name>
    <dbReference type="NCBI Taxonomy" id="7668"/>
    <lineage>
        <taxon>Eukaryota</taxon>
        <taxon>Metazoa</taxon>
        <taxon>Echinodermata</taxon>
        <taxon>Eleutherozoa</taxon>
        <taxon>Echinozoa</taxon>
        <taxon>Echinoidea</taxon>
        <taxon>Euechinoidea</taxon>
        <taxon>Echinacea</taxon>
        <taxon>Camarodonta</taxon>
        <taxon>Echinidea</taxon>
        <taxon>Strongylocentrotidae</taxon>
        <taxon>Strongylocentrotus</taxon>
    </lineage>
</organism>
<dbReference type="Proteomes" id="UP000007110">
    <property type="component" value="Unassembled WGS sequence"/>
</dbReference>
<dbReference type="GeneID" id="762804"/>
<dbReference type="Pfam" id="PF00001">
    <property type="entry name" value="7tm_1"/>
    <property type="match status" value="1"/>
</dbReference>
<keyword evidence="7" id="KW-1015">Disulfide bond</keyword>
<feature type="transmembrane region" description="Helical" evidence="12">
    <location>
        <begin position="80"/>
        <end position="98"/>
    </location>
</feature>
<dbReference type="InterPro" id="IPR002233">
    <property type="entry name" value="ADR_fam"/>
</dbReference>
<keyword evidence="3 10" id="KW-0812">Transmembrane</keyword>
<feature type="transmembrane region" description="Helical" evidence="12">
    <location>
        <begin position="337"/>
        <end position="360"/>
    </location>
</feature>
<reference evidence="15" key="1">
    <citation type="submission" date="2015-02" db="EMBL/GenBank/DDBJ databases">
        <title>Genome sequencing for Strongylocentrotus purpuratus.</title>
        <authorList>
            <person name="Murali S."/>
            <person name="Liu Y."/>
            <person name="Vee V."/>
            <person name="English A."/>
            <person name="Wang M."/>
            <person name="Skinner E."/>
            <person name="Han Y."/>
            <person name="Muzny D.M."/>
            <person name="Worley K.C."/>
            <person name="Gibbs R.A."/>
        </authorList>
    </citation>
    <scope>NUCLEOTIDE SEQUENCE</scope>
</reference>
<dbReference type="GO" id="GO:0004937">
    <property type="term" value="F:alpha1-adrenergic receptor activity"/>
    <property type="evidence" value="ECO:0000318"/>
    <property type="project" value="GO_Central"/>
</dbReference>
<evidence type="ECO:0000256" key="10">
    <source>
        <dbReference type="RuleBase" id="RU000688"/>
    </source>
</evidence>
<reference evidence="14" key="2">
    <citation type="submission" date="2021-01" db="UniProtKB">
        <authorList>
            <consortium name="EnsemblMetazoa"/>
        </authorList>
    </citation>
    <scope>IDENTIFICATION</scope>
</reference>
<evidence type="ECO:0000313" key="15">
    <source>
        <dbReference type="Proteomes" id="UP000007110"/>
    </source>
</evidence>
<keyword evidence="8 10" id="KW-0675">Receptor</keyword>
<dbReference type="CDD" id="cd14967">
    <property type="entry name" value="7tmA_amine_R-like"/>
    <property type="match status" value="1"/>
</dbReference>
<keyword evidence="15" id="KW-1185">Reference proteome</keyword>
<accession>A0A7M7SYV2</accession>
<feature type="transmembrane region" description="Helical" evidence="12">
    <location>
        <begin position="159"/>
        <end position="179"/>
    </location>
</feature>
<dbReference type="PROSITE" id="PS00237">
    <property type="entry name" value="G_PROTEIN_RECEP_F1_1"/>
    <property type="match status" value="1"/>
</dbReference>
<dbReference type="GO" id="GO:0071880">
    <property type="term" value="P:adenylate cyclase-activating adrenergic receptor signaling pathway"/>
    <property type="evidence" value="ECO:0000318"/>
    <property type="project" value="GO_Central"/>
</dbReference>
<feature type="transmembrane region" description="Helical" evidence="12">
    <location>
        <begin position="118"/>
        <end position="138"/>
    </location>
</feature>
<sequence>MTVNSANTDQNVPPSWDSSSDFFLDYATNATNGTLVYNIPRLIISSALLLIIIMAVIFGNILVLLAVLMERKLRTVTNYFIFNLAVADLLLGTLVLPFSGTLEVISYWPFGQKFCDVWASVDVLCCTASIVSLCVISIDRYIGVTRPLKHKLIVTPRRALLVIVGVWILSFAIAVGPLFGWRPPKDDPLECPLSDSIDYVFFSVSGSFYIPLIVIIVLYIRIYQTVSVEYKSRHGGKSHGSPSTSSEKGSPNGVVLRMHRGSVQTPPGHQLVKRQNSANSLLRPSRTASQRSVTFNREKKVAKTLGIVVSVFFMCWFPFFFLLPLTSACTSCYVPPLAFNIFFWLGYCNSFMNPLIYAVSNMTFRRAFKKILSCQYCQDCPCGPTSAPRKIYSAGSRSRTRTSNCLQYNAVPTCNDFDLKGQDEVLQVVVARRASSASEGHLGKDEIQDLLPRSSLRRTLSDAGRPVDCKVLYARLSAGADASLSTITEVQEHPEHEESSFHERGHRIYHFSSSSEDVSLCSSPSHSSKNPESSSASEGIQYPGPRGPNLLVTNAVINQTDSDSAGTPNHCSSTVNGIETPESLELNAKKNHNLITCRQRATKEFNNRQEPSRLISIETSL</sequence>
<keyword evidence="5 10" id="KW-0297">G-protein coupled receptor</keyword>
<evidence type="ECO:0000256" key="3">
    <source>
        <dbReference type="ARBA" id="ARBA00022692"/>
    </source>
</evidence>
<dbReference type="GO" id="GO:0005886">
    <property type="term" value="C:plasma membrane"/>
    <property type="evidence" value="ECO:0000318"/>
    <property type="project" value="GO_Central"/>
</dbReference>
<dbReference type="InterPro" id="IPR000276">
    <property type="entry name" value="GPCR_Rhodpsn"/>
</dbReference>
<dbReference type="GO" id="GO:0007200">
    <property type="term" value="P:phospholipase C-activating G protein-coupled receptor signaling pathway"/>
    <property type="evidence" value="ECO:0000318"/>
    <property type="project" value="GO_Central"/>
</dbReference>
<dbReference type="PANTHER" id="PTHR24248">
    <property type="entry name" value="ADRENERGIC RECEPTOR-RELATED G-PROTEIN COUPLED RECEPTOR"/>
    <property type="match status" value="1"/>
</dbReference>
<evidence type="ECO:0000259" key="13">
    <source>
        <dbReference type="PROSITE" id="PS50262"/>
    </source>
</evidence>
<dbReference type="SMART" id="SM01381">
    <property type="entry name" value="7TM_GPCR_Srsx"/>
    <property type="match status" value="1"/>
</dbReference>
<feature type="compositionally biased region" description="Low complexity" evidence="11">
    <location>
        <begin position="519"/>
        <end position="537"/>
    </location>
</feature>
<feature type="transmembrane region" description="Helical" evidence="12">
    <location>
        <begin position="199"/>
        <end position="223"/>
    </location>
</feature>
<evidence type="ECO:0000256" key="4">
    <source>
        <dbReference type="ARBA" id="ARBA00022989"/>
    </source>
</evidence>
<evidence type="ECO:0000256" key="12">
    <source>
        <dbReference type="SAM" id="Phobius"/>
    </source>
</evidence>
<dbReference type="FunFam" id="1.20.1070.10:FF:000523">
    <property type="entry name" value="5-hydroxytryptamine receptor 2B"/>
    <property type="match status" value="1"/>
</dbReference>
<dbReference type="RefSeq" id="XP_030841335.1">
    <property type="nucleotide sequence ID" value="XM_030985475.1"/>
</dbReference>
<dbReference type="PROSITE" id="PS50262">
    <property type="entry name" value="G_PROTEIN_RECEP_F1_2"/>
    <property type="match status" value="1"/>
</dbReference>
<keyword evidence="2" id="KW-1003">Cell membrane</keyword>
<dbReference type="KEGG" id="spu:762804"/>
<comment type="similarity">
    <text evidence="10">Belongs to the G-protein coupled receptor 1 family.</text>
</comment>
<dbReference type="GO" id="GO:0007267">
    <property type="term" value="P:cell-cell signaling"/>
    <property type="evidence" value="ECO:0000318"/>
    <property type="project" value="GO_Central"/>
</dbReference>
<dbReference type="OMA" id="LEVISYW"/>
<name>A0A7M7SYV2_STRPU</name>
<evidence type="ECO:0000256" key="5">
    <source>
        <dbReference type="ARBA" id="ARBA00023040"/>
    </source>
</evidence>
<feature type="region of interest" description="Disordered" evidence="11">
    <location>
        <begin position="232"/>
        <end position="251"/>
    </location>
</feature>
<dbReference type="FunCoup" id="A0A7M7SYV2">
    <property type="interactions" value="1253"/>
</dbReference>
<keyword evidence="9 10" id="KW-0807">Transducer</keyword>
<dbReference type="EnsemblMetazoa" id="XM_030985475">
    <property type="protein sequence ID" value="XP_030841335"/>
    <property type="gene ID" value="LOC762804"/>
</dbReference>
<dbReference type="PRINTS" id="PR01103">
    <property type="entry name" value="ADRENERGICR"/>
</dbReference>
<evidence type="ECO:0000256" key="11">
    <source>
        <dbReference type="SAM" id="MobiDB-lite"/>
    </source>
</evidence>
<comment type="subcellular location">
    <subcellularLocation>
        <location evidence="1">Cell membrane</location>
        <topology evidence="1">Multi-pass membrane protein</topology>
    </subcellularLocation>
</comment>
<keyword evidence="4 12" id="KW-1133">Transmembrane helix</keyword>
<feature type="compositionally biased region" description="Polar residues" evidence="11">
    <location>
        <begin position="240"/>
        <end position="249"/>
    </location>
</feature>
<dbReference type="SUPFAM" id="SSF81321">
    <property type="entry name" value="Family A G protein-coupled receptor-like"/>
    <property type="match status" value="1"/>
</dbReference>
<dbReference type="PRINTS" id="PR00237">
    <property type="entry name" value="GPCRRHODOPSN"/>
</dbReference>
<dbReference type="GO" id="GO:0007204">
    <property type="term" value="P:positive regulation of cytosolic calcium ion concentration"/>
    <property type="evidence" value="ECO:0000318"/>
    <property type="project" value="GO_Central"/>
</dbReference>
<feature type="transmembrane region" description="Helical" evidence="12">
    <location>
        <begin position="305"/>
        <end position="325"/>
    </location>
</feature>
<keyword evidence="6 12" id="KW-0472">Membrane</keyword>
<evidence type="ECO:0000256" key="1">
    <source>
        <dbReference type="ARBA" id="ARBA00004651"/>
    </source>
</evidence>
<dbReference type="Gene3D" id="1.20.1070.10">
    <property type="entry name" value="Rhodopsin 7-helix transmembrane proteins"/>
    <property type="match status" value="1"/>
</dbReference>
<evidence type="ECO:0000313" key="14">
    <source>
        <dbReference type="EnsemblMetazoa" id="XP_030841335"/>
    </source>
</evidence>
<evidence type="ECO:0000256" key="6">
    <source>
        <dbReference type="ARBA" id="ARBA00023136"/>
    </source>
</evidence>
<dbReference type="GO" id="GO:0043410">
    <property type="term" value="P:positive regulation of MAPK cascade"/>
    <property type="evidence" value="ECO:0000318"/>
    <property type="project" value="GO_Central"/>
</dbReference>
<evidence type="ECO:0000256" key="2">
    <source>
        <dbReference type="ARBA" id="ARBA00022475"/>
    </source>
</evidence>
<protein>
    <recommendedName>
        <fullName evidence="13">G-protein coupled receptors family 1 profile domain-containing protein</fullName>
    </recommendedName>
</protein>
<evidence type="ECO:0000256" key="9">
    <source>
        <dbReference type="ARBA" id="ARBA00023224"/>
    </source>
</evidence>
<feature type="domain" description="G-protein coupled receptors family 1 profile" evidence="13">
    <location>
        <begin position="59"/>
        <end position="357"/>
    </location>
</feature>
<evidence type="ECO:0000256" key="8">
    <source>
        <dbReference type="ARBA" id="ARBA00023170"/>
    </source>
</evidence>
<dbReference type="InParanoid" id="A0A7M7SYV2"/>
<dbReference type="InterPro" id="IPR017452">
    <property type="entry name" value="GPCR_Rhodpsn_7TM"/>
</dbReference>
<proteinExistence type="inferred from homology"/>
<feature type="region of interest" description="Disordered" evidence="11">
    <location>
        <begin position="519"/>
        <end position="549"/>
    </location>
</feature>